<gene>
    <name evidence="5" type="ORF">RF11_00552</name>
</gene>
<proteinExistence type="inferred from homology"/>
<feature type="domain" description="GB1/RHD3-type G" evidence="4">
    <location>
        <begin position="42"/>
        <end position="179"/>
    </location>
</feature>
<evidence type="ECO:0000259" key="4">
    <source>
        <dbReference type="PROSITE" id="PS51715"/>
    </source>
</evidence>
<dbReference type="Proteomes" id="UP000031668">
    <property type="component" value="Unassembled WGS sequence"/>
</dbReference>
<protein>
    <submittedName>
        <fullName evidence="5">Atlastin</fullName>
    </submittedName>
</protein>
<dbReference type="PROSITE" id="PS51715">
    <property type="entry name" value="G_GB1_RHD3"/>
    <property type="match status" value="1"/>
</dbReference>
<comment type="similarity">
    <text evidence="3">Belongs to the TRAFAC class dynamin-like GTPase superfamily. GB1/RHD3 GTPase family.</text>
</comment>
<accession>A0A0C2JXH2</accession>
<keyword evidence="2" id="KW-0342">GTP-binding</keyword>
<dbReference type="InterPro" id="IPR030386">
    <property type="entry name" value="G_GB1_RHD3_dom"/>
</dbReference>
<dbReference type="GO" id="GO:0003924">
    <property type="term" value="F:GTPase activity"/>
    <property type="evidence" value="ECO:0007669"/>
    <property type="project" value="InterPro"/>
</dbReference>
<dbReference type="InterPro" id="IPR015894">
    <property type="entry name" value="Guanylate-bd_N"/>
</dbReference>
<keyword evidence="1" id="KW-0547">Nucleotide-binding</keyword>
<keyword evidence="6" id="KW-1185">Reference proteome</keyword>
<evidence type="ECO:0000256" key="1">
    <source>
        <dbReference type="ARBA" id="ARBA00022741"/>
    </source>
</evidence>
<dbReference type="Gene3D" id="3.40.50.300">
    <property type="entry name" value="P-loop containing nucleotide triphosphate hydrolases"/>
    <property type="match status" value="1"/>
</dbReference>
<evidence type="ECO:0000256" key="3">
    <source>
        <dbReference type="PROSITE-ProRule" id="PRU01052"/>
    </source>
</evidence>
<dbReference type="OrthoDB" id="6017956at2759"/>
<evidence type="ECO:0000256" key="2">
    <source>
        <dbReference type="ARBA" id="ARBA00023134"/>
    </source>
</evidence>
<name>A0A0C2JXH2_THEKT</name>
<dbReference type="EMBL" id="JWZT01000510">
    <property type="protein sequence ID" value="KII74178.1"/>
    <property type="molecule type" value="Genomic_DNA"/>
</dbReference>
<dbReference type="InterPro" id="IPR027417">
    <property type="entry name" value="P-loop_NTPase"/>
</dbReference>
<dbReference type="PANTHER" id="PTHR10751">
    <property type="entry name" value="GUANYLATE BINDING PROTEIN"/>
    <property type="match status" value="1"/>
</dbReference>
<dbReference type="Pfam" id="PF02263">
    <property type="entry name" value="GBP"/>
    <property type="match status" value="1"/>
</dbReference>
<dbReference type="AlphaFoldDB" id="A0A0C2JXH2"/>
<dbReference type="SUPFAM" id="SSF52540">
    <property type="entry name" value="P-loop containing nucleoside triphosphate hydrolases"/>
    <property type="match status" value="1"/>
</dbReference>
<organism evidence="5 6">
    <name type="scientific">Thelohanellus kitauei</name>
    <name type="common">Myxosporean</name>
    <dbReference type="NCBI Taxonomy" id="669202"/>
    <lineage>
        <taxon>Eukaryota</taxon>
        <taxon>Metazoa</taxon>
        <taxon>Cnidaria</taxon>
        <taxon>Myxozoa</taxon>
        <taxon>Myxosporea</taxon>
        <taxon>Bivalvulida</taxon>
        <taxon>Platysporina</taxon>
        <taxon>Myxobolidae</taxon>
        <taxon>Thelohanellus</taxon>
    </lineage>
</organism>
<evidence type="ECO:0000313" key="5">
    <source>
        <dbReference type="EMBL" id="KII74178.1"/>
    </source>
</evidence>
<reference evidence="5 6" key="1">
    <citation type="journal article" date="2014" name="Genome Biol. Evol.">
        <title>The genome of the myxosporean Thelohanellus kitauei shows adaptations to nutrient acquisition within its fish host.</title>
        <authorList>
            <person name="Yang Y."/>
            <person name="Xiong J."/>
            <person name="Zhou Z."/>
            <person name="Huo F."/>
            <person name="Miao W."/>
            <person name="Ran C."/>
            <person name="Liu Y."/>
            <person name="Zhang J."/>
            <person name="Feng J."/>
            <person name="Wang M."/>
            <person name="Wang M."/>
            <person name="Wang L."/>
            <person name="Yao B."/>
        </authorList>
    </citation>
    <scope>NUCLEOTIDE SEQUENCE [LARGE SCALE GENOMIC DNA]</scope>
    <source>
        <strain evidence="5">Wuqing</strain>
    </source>
</reference>
<dbReference type="OMA" id="WINYDEY"/>
<comment type="caution">
    <text evidence="5">The sequence shown here is derived from an EMBL/GenBank/DDBJ whole genome shotgun (WGS) entry which is preliminary data.</text>
</comment>
<evidence type="ECO:0000313" key="6">
    <source>
        <dbReference type="Proteomes" id="UP000031668"/>
    </source>
</evidence>
<dbReference type="GO" id="GO:0005525">
    <property type="term" value="F:GTP binding"/>
    <property type="evidence" value="ECO:0007669"/>
    <property type="project" value="UniProtKB-KW"/>
</dbReference>
<sequence length="179" mass="20041">MEISGIMNLPFINAVAFDTEQGRYIFNEKEVGEILLHDDIKNKPVVIISVAGAFRKGKSFLLNFFVRFLTYVSLHGFTNTQEWLGDSEQPLSGFPWRGGSERETTGILLWAQPFVLKHANGDEIVVLLMDTQGAFDSTSSVKDCAIIFAISTMMSSTQIYNISGNLQEDYLAHLHVLFV</sequence>